<dbReference type="OrthoDB" id="10006370at2"/>
<gene>
    <name evidence="1" type="ORF">SAMN05444363_1645</name>
</gene>
<dbReference type="EMBL" id="FQZI01000002">
    <property type="protein sequence ID" value="SHI76982.1"/>
    <property type="molecule type" value="Genomic_DNA"/>
</dbReference>
<proteinExistence type="predicted"/>
<dbReference type="PROSITE" id="PS51257">
    <property type="entry name" value="PROKAR_LIPOPROTEIN"/>
    <property type="match status" value="1"/>
</dbReference>
<sequence>MKKTIFSLALVVALMTSCKEKTQDEAAEAVDAVGTEMTEAVDSAAATMDSAATEVKDAAKDAAAAGAATVEEGAKAVKEEMKK</sequence>
<dbReference type="STRING" id="415425.SAMN05444363_1645"/>
<evidence type="ECO:0000313" key="1">
    <source>
        <dbReference type="EMBL" id="SHI76982.1"/>
    </source>
</evidence>
<protein>
    <recommendedName>
        <fullName evidence="3">Lipoprotein</fullName>
    </recommendedName>
</protein>
<name>A0A1M6DUT8_9FLAO</name>
<reference evidence="2" key="1">
    <citation type="submission" date="2016-11" db="EMBL/GenBank/DDBJ databases">
        <authorList>
            <person name="Varghese N."/>
            <person name="Submissions S."/>
        </authorList>
    </citation>
    <scope>NUCLEOTIDE SEQUENCE [LARGE SCALE GENOMIC DNA]</scope>
    <source>
        <strain evidence="2">DSM 18829</strain>
    </source>
</reference>
<organism evidence="1 2">
    <name type="scientific">Flavobacterium terrae</name>
    <dbReference type="NCBI Taxonomy" id="415425"/>
    <lineage>
        <taxon>Bacteria</taxon>
        <taxon>Pseudomonadati</taxon>
        <taxon>Bacteroidota</taxon>
        <taxon>Flavobacteriia</taxon>
        <taxon>Flavobacteriales</taxon>
        <taxon>Flavobacteriaceae</taxon>
        <taxon>Flavobacterium</taxon>
    </lineage>
</organism>
<dbReference type="Proteomes" id="UP000184488">
    <property type="component" value="Unassembled WGS sequence"/>
</dbReference>
<evidence type="ECO:0008006" key="3">
    <source>
        <dbReference type="Google" id="ProtNLM"/>
    </source>
</evidence>
<dbReference type="AlphaFoldDB" id="A0A1M6DUT8"/>
<accession>A0A1M6DUT8</accession>
<keyword evidence="2" id="KW-1185">Reference proteome</keyword>
<evidence type="ECO:0000313" key="2">
    <source>
        <dbReference type="Proteomes" id="UP000184488"/>
    </source>
</evidence>
<dbReference type="RefSeq" id="WP_073310288.1">
    <property type="nucleotide sequence ID" value="NZ_FQZI01000002.1"/>
</dbReference>